<dbReference type="RefSeq" id="WP_092906655.1">
    <property type="nucleotide sequence ID" value="NZ_FOUZ01000003.1"/>
</dbReference>
<protein>
    <submittedName>
        <fullName evidence="1">Bacteriocin-type signal sequence-containing protein</fullName>
    </submittedName>
</protein>
<gene>
    <name evidence="1" type="ORF">SAMN05421738_10399</name>
</gene>
<dbReference type="EMBL" id="FOUZ01000003">
    <property type="protein sequence ID" value="SFM84593.1"/>
    <property type="molecule type" value="Genomic_DNA"/>
</dbReference>
<dbReference type="Proteomes" id="UP000199149">
    <property type="component" value="Unassembled WGS sequence"/>
</dbReference>
<evidence type="ECO:0000313" key="1">
    <source>
        <dbReference type="EMBL" id="SFM84593.1"/>
    </source>
</evidence>
<dbReference type="STRING" id="684065.SAMN05421738_10399"/>
<reference evidence="2" key="1">
    <citation type="submission" date="2016-10" db="EMBL/GenBank/DDBJ databases">
        <authorList>
            <person name="Varghese N."/>
            <person name="Submissions S."/>
        </authorList>
    </citation>
    <scope>NUCLEOTIDE SEQUENCE [LARGE SCALE GENOMIC DNA]</scope>
    <source>
        <strain evidence="2">XJ109</strain>
    </source>
</reference>
<organism evidence="1 2">
    <name type="scientific">Algoriella xinjiangensis</name>
    <dbReference type="NCBI Taxonomy" id="684065"/>
    <lineage>
        <taxon>Bacteria</taxon>
        <taxon>Pseudomonadati</taxon>
        <taxon>Bacteroidota</taxon>
        <taxon>Flavobacteriia</taxon>
        <taxon>Flavobacteriales</taxon>
        <taxon>Weeksellaceae</taxon>
        <taxon>Algoriella</taxon>
    </lineage>
</organism>
<name>A0A1I4U780_9FLAO</name>
<keyword evidence="2" id="KW-1185">Reference proteome</keyword>
<dbReference type="OrthoDB" id="1264991at2"/>
<proteinExistence type="predicted"/>
<evidence type="ECO:0000313" key="2">
    <source>
        <dbReference type="Proteomes" id="UP000199149"/>
    </source>
</evidence>
<accession>A0A1I4U780</accession>
<dbReference type="AlphaFoldDB" id="A0A1I4U780"/>
<sequence>MLKNLEKLKGLKKLNSKELKTIKGGGSNDLNCFIYNDTEVCCLKGWGGGDPCSSPLCDVSADTCS</sequence>